<keyword evidence="3" id="KW-1185">Reference proteome</keyword>
<dbReference type="Pfam" id="PF13561">
    <property type="entry name" value="adh_short_C2"/>
    <property type="match status" value="1"/>
</dbReference>
<protein>
    <submittedName>
        <fullName evidence="2">Putative short-chain dehydrogenase reductase sdr protein</fullName>
    </submittedName>
</protein>
<dbReference type="Gene3D" id="3.40.50.720">
    <property type="entry name" value="NAD(P)-binding Rossmann-like Domain"/>
    <property type="match status" value="1"/>
</dbReference>
<dbReference type="Proteomes" id="UP000562929">
    <property type="component" value="Unassembled WGS sequence"/>
</dbReference>
<name>A0A8H4Q2S7_9HYPO</name>
<dbReference type="PRINTS" id="PR00081">
    <property type="entry name" value="GDHRDH"/>
</dbReference>
<dbReference type="EMBL" id="JAACLJ010000007">
    <property type="protein sequence ID" value="KAF4583034.1"/>
    <property type="molecule type" value="Genomic_DNA"/>
</dbReference>
<dbReference type="PANTHER" id="PTHR43544">
    <property type="entry name" value="SHORT-CHAIN DEHYDROGENASE/REDUCTASE"/>
    <property type="match status" value="1"/>
</dbReference>
<accession>A0A8H4Q2S7</accession>
<sequence>MKPWLLVSPANRGLGLATARHLLSTTPHPLLATSRSTAESNLRAALLKDLPASTCSRLITVTGVDVTDEASVEEAARVARERFPPAEFRLGVGVVLPGVLTVEKSVGQVDYERALWSFRVNTLGPLLLAKHFLGFLPRESHRLDSPSLPLQASLLLTAARLGSTSDNRLGGWPTYRASKAGVISLARTLDHEVRRASGDAAMVVAYHPGTVKTEFSRDFWGSVGGAGGSLLEDGVAAESLGDEVLP</sequence>
<proteinExistence type="inferred from homology"/>
<dbReference type="SUPFAM" id="SSF51735">
    <property type="entry name" value="NAD(P)-binding Rossmann-fold domains"/>
    <property type="match status" value="1"/>
</dbReference>
<evidence type="ECO:0000256" key="1">
    <source>
        <dbReference type="ARBA" id="ARBA00006484"/>
    </source>
</evidence>
<dbReference type="AlphaFoldDB" id="A0A8H4Q2S7"/>
<evidence type="ECO:0000313" key="3">
    <source>
        <dbReference type="Proteomes" id="UP000562929"/>
    </source>
</evidence>
<dbReference type="InterPro" id="IPR036291">
    <property type="entry name" value="NAD(P)-bd_dom_sf"/>
</dbReference>
<reference evidence="2 3" key="1">
    <citation type="journal article" date="2020" name="G3 (Bethesda)">
        <title>Genetic Underpinnings of Host Manipulation by Ophiocordyceps as Revealed by Comparative Transcriptomics.</title>
        <authorList>
            <person name="Will I."/>
            <person name="Das B."/>
            <person name="Trinh T."/>
            <person name="Brachmann A."/>
            <person name="Ohm R.A."/>
            <person name="de Bekker C."/>
        </authorList>
    </citation>
    <scope>NUCLEOTIDE SEQUENCE [LARGE SCALE GENOMIC DNA]</scope>
    <source>
        <strain evidence="2 3">EC05</strain>
    </source>
</reference>
<dbReference type="OrthoDB" id="5296at2759"/>
<evidence type="ECO:0000313" key="2">
    <source>
        <dbReference type="EMBL" id="KAF4583034.1"/>
    </source>
</evidence>
<dbReference type="InterPro" id="IPR051468">
    <property type="entry name" value="Fungal_SecMetab_SDRs"/>
</dbReference>
<dbReference type="PANTHER" id="PTHR43544:SF12">
    <property type="entry name" value="NAD(P)-BINDING ROSSMANN-FOLD SUPERFAMILY PROTEIN"/>
    <property type="match status" value="1"/>
</dbReference>
<dbReference type="GO" id="GO:0005737">
    <property type="term" value="C:cytoplasm"/>
    <property type="evidence" value="ECO:0007669"/>
    <property type="project" value="TreeGrafter"/>
</dbReference>
<comment type="caution">
    <text evidence="2">The sequence shown here is derived from an EMBL/GenBank/DDBJ whole genome shotgun (WGS) entry which is preliminary data.</text>
</comment>
<organism evidence="2 3">
    <name type="scientific">Ophiocordyceps camponoti-floridani</name>
    <dbReference type="NCBI Taxonomy" id="2030778"/>
    <lineage>
        <taxon>Eukaryota</taxon>
        <taxon>Fungi</taxon>
        <taxon>Dikarya</taxon>
        <taxon>Ascomycota</taxon>
        <taxon>Pezizomycotina</taxon>
        <taxon>Sordariomycetes</taxon>
        <taxon>Hypocreomycetidae</taxon>
        <taxon>Hypocreales</taxon>
        <taxon>Ophiocordycipitaceae</taxon>
        <taxon>Ophiocordyceps</taxon>
    </lineage>
</organism>
<dbReference type="InterPro" id="IPR002347">
    <property type="entry name" value="SDR_fam"/>
</dbReference>
<dbReference type="GO" id="GO:0016491">
    <property type="term" value="F:oxidoreductase activity"/>
    <property type="evidence" value="ECO:0007669"/>
    <property type="project" value="TreeGrafter"/>
</dbReference>
<gene>
    <name evidence="2" type="ORF">GQ602_006178</name>
</gene>
<comment type="similarity">
    <text evidence="1">Belongs to the short-chain dehydrogenases/reductases (SDR) family.</text>
</comment>